<dbReference type="GO" id="GO:0008009">
    <property type="term" value="F:chemokine activity"/>
    <property type="evidence" value="ECO:0007669"/>
    <property type="project" value="InterPro"/>
</dbReference>
<dbReference type="InterPro" id="IPR001811">
    <property type="entry name" value="Chemokine_IL8-like_dom"/>
</dbReference>
<dbReference type="InterPro" id="IPR039809">
    <property type="entry name" value="Chemokine_b/g/d"/>
</dbReference>
<evidence type="ECO:0000256" key="1">
    <source>
        <dbReference type="ARBA" id="ARBA00004613"/>
    </source>
</evidence>
<evidence type="ECO:0000256" key="3">
    <source>
        <dbReference type="ARBA" id="ARBA00022514"/>
    </source>
</evidence>
<keyword evidence="10" id="KW-1185">Reference proteome</keyword>
<dbReference type="GO" id="GO:0061844">
    <property type="term" value="P:antimicrobial humoral immune response mediated by antimicrobial peptide"/>
    <property type="evidence" value="ECO:0007669"/>
    <property type="project" value="TreeGrafter"/>
</dbReference>
<comment type="subcellular location">
    <subcellularLocation>
        <location evidence="1">Secreted</location>
    </subcellularLocation>
</comment>
<dbReference type="GO" id="GO:0048245">
    <property type="term" value="P:eosinophil chemotaxis"/>
    <property type="evidence" value="ECO:0007669"/>
    <property type="project" value="TreeGrafter"/>
</dbReference>
<proteinExistence type="predicted"/>
<evidence type="ECO:0000256" key="5">
    <source>
        <dbReference type="ARBA" id="ARBA00022729"/>
    </source>
</evidence>
<evidence type="ECO:0000259" key="8">
    <source>
        <dbReference type="SMART" id="SM00199"/>
    </source>
</evidence>
<dbReference type="PANTHER" id="PTHR12015">
    <property type="entry name" value="SMALL INDUCIBLE CYTOKINE A"/>
    <property type="match status" value="1"/>
</dbReference>
<feature type="domain" description="Chemokine interleukin-8-like" evidence="8">
    <location>
        <begin position="28"/>
        <end position="85"/>
    </location>
</feature>
<evidence type="ECO:0000313" key="9">
    <source>
        <dbReference type="EMBL" id="NXQ15047.1"/>
    </source>
</evidence>
<gene>
    <name evidence="9" type="primary">Ccl8</name>
    <name evidence="9" type="ORF">PEUTAE_R14950</name>
</gene>
<dbReference type="GO" id="GO:0048020">
    <property type="term" value="F:CCR chemokine receptor binding"/>
    <property type="evidence" value="ECO:0007669"/>
    <property type="project" value="TreeGrafter"/>
</dbReference>
<accession>A0A852F8Y8</accession>
<dbReference type="Gene3D" id="2.40.50.40">
    <property type="match status" value="1"/>
</dbReference>
<dbReference type="GO" id="GO:0030335">
    <property type="term" value="P:positive regulation of cell migration"/>
    <property type="evidence" value="ECO:0007669"/>
    <property type="project" value="TreeGrafter"/>
</dbReference>
<reference evidence="9" key="1">
    <citation type="submission" date="2019-09" db="EMBL/GenBank/DDBJ databases">
        <title>Bird 10,000 Genomes (B10K) Project - Family phase.</title>
        <authorList>
            <person name="Zhang G."/>
        </authorList>
    </citation>
    <scope>NUCLEOTIDE SEQUENCE</scope>
    <source>
        <strain evidence="9">B10K-DU-002-52</strain>
        <tissue evidence="9">Muscle</tissue>
    </source>
</reference>
<keyword evidence="3" id="KW-0202">Cytokine</keyword>
<feature type="non-terminal residue" evidence="9">
    <location>
        <position position="1"/>
    </location>
</feature>
<evidence type="ECO:0000256" key="4">
    <source>
        <dbReference type="ARBA" id="ARBA00022525"/>
    </source>
</evidence>
<dbReference type="SMART" id="SM00199">
    <property type="entry name" value="SCY"/>
    <property type="match status" value="1"/>
</dbReference>
<sequence length="93" mass="10471">MKISVALLILLLAVAWTGSQGLSFLSSKANCCSKLSRGKIPDSMIQSYQYTSPTCTHKAVFVKLQKVTVCVDPKQKWFQEYLRKQKQLKSTSK</sequence>
<dbReference type="Pfam" id="PF00048">
    <property type="entry name" value="IL8"/>
    <property type="match status" value="1"/>
</dbReference>
<evidence type="ECO:0000256" key="2">
    <source>
        <dbReference type="ARBA" id="ARBA00022500"/>
    </source>
</evidence>
<evidence type="ECO:0000313" key="10">
    <source>
        <dbReference type="Proteomes" id="UP000629713"/>
    </source>
</evidence>
<dbReference type="AlphaFoldDB" id="A0A852F8Y8"/>
<dbReference type="PANTHER" id="PTHR12015:SF209">
    <property type="entry name" value="C-C MOTIF CHEMOKINE 8"/>
    <property type="match status" value="1"/>
</dbReference>
<dbReference type="EMBL" id="WBNO01013935">
    <property type="protein sequence ID" value="NXQ15047.1"/>
    <property type="molecule type" value="Genomic_DNA"/>
</dbReference>
<organism evidence="9 10">
    <name type="scientific">Peucedramus taeniatus</name>
    <name type="common">Olive warbler</name>
    <dbReference type="NCBI Taxonomy" id="135441"/>
    <lineage>
        <taxon>Eukaryota</taxon>
        <taxon>Metazoa</taxon>
        <taxon>Chordata</taxon>
        <taxon>Craniata</taxon>
        <taxon>Vertebrata</taxon>
        <taxon>Euteleostomi</taxon>
        <taxon>Archelosauria</taxon>
        <taxon>Archosauria</taxon>
        <taxon>Dinosauria</taxon>
        <taxon>Saurischia</taxon>
        <taxon>Theropoda</taxon>
        <taxon>Coelurosauria</taxon>
        <taxon>Aves</taxon>
        <taxon>Neognathae</taxon>
        <taxon>Neoaves</taxon>
        <taxon>Telluraves</taxon>
        <taxon>Australaves</taxon>
        <taxon>Passeriformes</taxon>
        <taxon>Passeroidea</taxon>
        <taxon>Fringillidae</taxon>
        <taxon>Peucedraminae</taxon>
        <taxon>Peucedramus</taxon>
    </lineage>
</organism>
<keyword evidence="5 7" id="KW-0732">Signal</keyword>
<feature type="non-terminal residue" evidence="9">
    <location>
        <position position="93"/>
    </location>
</feature>
<comment type="caution">
    <text evidence="9">The sequence shown here is derived from an EMBL/GenBank/DDBJ whole genome shotgun (WGS) entry which is preliminary data.</text>
</comment>
<dbReference type="SUPFAM" id="SSF54117">
    <property type="entry name" value="Interleukin 8-like chemokines"/>
    <property type="match status" value="1"/>
</dbReference>
<keyword evidence="4" id="KW-0964">Secreted</keyword>
<dbReference type="Proteomes" id="UP000629713">
    <property type="component" value="Unassembled WGS sequence"/>
</dbReference>
<evidence type="ECO:0000256" key="7">
    <source>
        <dbReference type="SAM" id="SignalP"/>
    </source>
</evidence>
<dbReference type="GO" id="GO:0006954">
    <property type="term" value="P:inflammatory response"/>
    <property type="evidence" value="ECO:0007669"/>
    <property type="project" value="UniProtKB-KW"/>
</dbReference>
<name>A0A852F8Y8_PEUTA</name>
<keyword evidence="6" id="KW-0395">Inflammatory response</keyword>
<dbReference type="GO" id="GO:0070098">
    <property type="term" value="P:chemokine-mediated signaling pathway"/>
    <property type="evidence" value="ECO:0007669"/>
    <property type="project" value="TreeGrafter"/>
</dbReference>
<dbReference type="GO" id="GO:0005615">
    <property type="term" value="C:extracellular space"/>
    <property type="evidence" value="ECO:0007669"/>
    <property type="project" value="UniProtKB-KW"/>
</dbReference>
<evidence type="ECO:0000256" key="6">
    <source>
        <dbReference type="ARBA" id="ARBA00023198"/>
    </source>
</evidence>
<feature type="chain" id="PRO_5032888950" evidence="7">
    <location>
        <begin position="22"/>
        <end position="93"/>
    </location>
</feature>
<keyword evidence="2" id="KW-0145">Chemotaxis</keyword>
<dbReference type="InterPro" id="IPR036048">
    <property type="entry name" value="Interleukin_8-like_sf"/>
</dbReference>
<protein>
    <submittedName>
        <fullName evidence="9">CCL8 protein</fullName>
    </submittedName>
</protein>
<feature type="signal peptide" evidence="7">
    <location>
        <begin position="1"/>
        <end position="21"/>
    </location>
</feature>